<evidence type="ECO:0000256" key="4">
    <source>
        <dbReference type="ARBA" id="ARBA00022816"/>
    </source>
</evidence>
<proteinExistence type="predicted"/>
<dbReference type="GO" id="GO:0003723">
    <property type="term" value="F:RNA binding"/>
    <property type="evidence" value="ECO:0007669"/>
    <property type="project" value="UniProtKB-KW"/>
</dbReference>
<keyword evidence="2 8" id="KW-0813">Transport</keyword>
<comment type="function">
    <text evidence="8">Escorts unspliced or incompletely spliced viral pre-mRNAs (late transcripts) out of the nucleus of infected cells. These pre-mRNAs carry a recognition sequence called Rev responsive element (RRE) located in the env gene, that is not present in fully spliced viral mRNAs (early transcripts). This function is essential since most viral proteins are translated from unspliced or partially spliced pre-mRNAs which cannot exit the nucleus by the pathway used by fully processed cellular mRNAs.</text>
</comment>
<accession>A0A159D7L1</accession>
<organismHost>
    <name type="scientific">Cercopithecidae</name>
    <name type="common">Old World monkeys</name>
    <dbReference type="NCBI Taxonomy" id="9527"/>
</organismHost>
<evidence type="ECO:0000256" key="7">
    <source>
        <dbReference type="ARBA" id="ARBA00031496"/>
    </source>
</evidence>
<gene>
    <name evidence="8 9" type="primary">rev</name>
</gene>
<reference evidence="10" key="1">
    <citation type="journal article" date="2016" name="J. Virol.">
        <title>Arteriviruses, Pegiviruses, and Lentiviruses Are Common among Wild African Monkeys.</title>
        <authorList>
            <person name="Bailey A."/>
            <person name="Heimbruch K."/>
        </authorList>
    </citation>
    <scope>NUCLEOTIDE SEQUENCE [LARGE SCALE GENOMIC DNA]</scope>
</reference>
<evidence type="ECO:0000256" key="1">
    <source>
        <dbReference type="ARBA" id="ARBA00020269"/>
    </source>
</evidence>
<organism evidence="9 10">
    <name type="scientific">Simian immunodeficiency virus</name>
    <name type="common">SIV</name>
    <dbReference type="NCBI Taxonomy" id="11723"/>
    <lineage>
        <taxon>Viruses</taxon>
        <taxon>Riboviria</taxon>
        <taxon>Pararnavirae</taxon>
        <taxon>Artverviricota</taxon>
        <taxon>Revtraviricetes</taxon>
        <taxon>Ortervirales</taxon>
        <taxon>Retroviridae</taxon>
        <taxon>Orthoretrovirinae</taxon>
        <taxon>Lentivirus</taxon>
        <taxon>Lentivirus simimdef</taxon>
    </lineage>
</organism>
<dbReference type="EMBL" id="KR862354">
    <property type="protein sequence ID" value="ALS54557.1"/>
    <property type="molecule type" value="Genomic_RNA"/>
</dbReference>
<dbReference type="GO" id="GO:0051028">
    <property type="term" value="P:mRNA transport"/>
    <property type="evidence" value="ECO:0007669"/>
    <property type="project" value="UniProtKB-KW"/>
</dbReference>
<dbReference type="GO" id="GO:0003700">
    <property type="term" value="F:DNA-binding transcription factor activity"/>
    <property type="evidence" value="ECO:0007669"/>
    <property type="project" value="InterPro"/>
</dbReference>
<organismHost>
    <name type="scientific">Pan troglodytes</name>
    <name type="common">Chimpanzee</name>
    <dbReference type="NCBI Taxonomy" id="9598"/>
</organismHost>
<dbReference type="InterPro" id="IPR000625">
    <property type="entry name" value="REV_protein"/>
</dbReference>
<sequence>MPLGSEERRLLRLLQYLNTTNPYPPVAGTTRQRRRARRRWRRAQEQIRALAERIWNTKQESQLAQGIDQLVLDTQHLAIQQLPDPPSKA</sequence>
<dbReference type="Gene3D" id="6.10.140.630">
    <property type="match status" value="1"/>
</dbReference>
<dbReference type="GO" id="GO:0030430">
    <property type="term" value="C:host cell cytoplasm"/>
    <property type="evidence" value="ECO:0007669"/>
    <property type="project" value="UniProtKB-SubCell"/>
</dbReference>
<comment type="subcellular location">
    <subcellularLocation>
        <location evidence="8">Host cytoplasm</location>
    </subcellularLocation>
    <subcellularLocation>
        <location evidence="8">Host nucleus</location>
        <location evidence="8">Host nucleolus</location>
    </subcellularLocation>
</comment>
<dbReference type="Proteomes" id="UP000164595">
    <property type="component" value="Genome"/>
</dbReference>
<keyword evidence="4 8" id="KW-0509">mRNA transport</keyword>
<evidence type="ECO:0000256" key="5">
    <source>
        <dbReference type="ARBA" id="ARBA00022884"/>
    </source>
</evidence>
<dbReference type="Pfam" id="PF00424">
    <property type="entry name" value="REV"/>
    <property type="match status" value="1"/>
</dbReference>
<protein>
    <recommendedName>
        <fullName evidence="1 8">Protein Rev</fullName>
    </recommendedName>
    <alternativeName>
        <fullName evidence="7 8">Regulator of expression of viral proteins</fullName>
    </alternativeName>
</protein>
<evidence type="ECO:0000256" key="3">
    <source>
        <dbReference type="ARBA" id="ARBA00022562"/>
    </source>
</evidence>
<keyword evidence="3 8" id="KW-1048">Host nucleus</keyword>
<evidence type="ECO:0000256" key="6">
    <source>
        <dbReference type="ARBA" id="ARBA00023200"/>
    </source>
</evidence>
<evidence type="ECO:0000313" key="9">
    <source>
        <dbReference type="EMBL" id="ALS54557.1"/>
    </source>
</evidence>
<keyword evidence="5 8" id="KW-0694">RNA-binding</keyword>
<evidence type="ECO:0000313" key="10">
    <source>
        <dbReference type="Proteomes" id="UP000164595"/>
    </source>
</evidence>
<comment type="subunit">
    <text evidence="8">Homomultimer; when bound to the RRE. Multimeric assembly is essential for activity.</text>
</comment>
<evidence type="ECO:0000256" key="8">
    <source>
        <dbReference type="RuleBase" id="RU364044"/>
    </source>
</evidence>
<dbReference type="GO" id="GO:0044196">
    <property type="term" value="C:host cell nucleolus"/>
    <property type="evidence" value="ECO:0007669"/>
    <property type="project" value="UniProtKB-SubCell"/>
</dbReference>
<name>A0A159D7L1_SIV</name>
<evidence type="ECO:0000256" key="2">
    <source>
        <dbReference type="ARBA" id="ARBA00022448"/>
    </source>
</evidence>
<keyword evidence="6 8" id="KW-1035">Host cytoplasm</keyword>